<gene>
    <name evidence="7" type="ordered locus">MGMSRv2__4255</name>
</gene>
<dbReference type="PROSITE" id="PS50885">
    <property type="entry name" value="HAMP"/>
    <property type="match status" value="1"/>
</dbReference>
<dbReference type="KEGG" id="mgy:MGMSRv2__4255"/>
<dbReference type="Gene3D" id="1.10.287.950">
    <property type="entry name" value="Methyl-accepting chemotaxis protein"/>
    <property type="match status" value="1"/>
</dbReference>
<keyword evidence="8" id="KW-1185">Reference proteome</keyword>
<dbReference type="InterPro" id="IPR003660">
    <property type="entry name" value="HAMP_dom"/>
</dbReference>
<dbReference type="InterPro" id="IPR004089">
    <property type="entry name" value="MCPsignal_dom"/>
</dbReference>
<dbReference type="STRING" id="1430440.MGMSRv2__4255"/>
<dbReference type="Gene3D" id="6.10.340.10">
    <property type="match status" value="1"/>
</dbReference>
<evidence type="ECO:0000313" key="7">
    <source>
        <dbReference type="EMBL" id="CDL01470.1"/>
    </source>
</evidence>
<dbReference type="PROSITE" id="PS50111">
    <property type="entry name" value="CHEMOTAXIS_TRANSDUC_2"/>
    <property type="match status" value="1"/>
</dbReference>
<dbReference type="Proteomes" id="UP000018922">
    <property type="component" value="Chromosome I"/>
</dbReference>
<evidence type="ECO:0000313" key="8">
    <source>
        <dbReference type="Proteomes" id="UP000018922"/>
    </source>
</evidence>
<dbReference type="GO" id="GO:0007165">
    <property type="term" value="P:signal transduction"/>
    <property type="evidence" value="ECO:0007669"/>
    <property type="project" value="UniProtKB-KW"/>
</dbReference>
<dbReference type="CDD" id="cd06225">
    <property type="entry name" value="HAMP"/>
    <property type="match status" value="1"/>
</dbReference>
<evidence type="ECO:0000256" key="1">
    <source>
        <dbReference type="ARBA" id="ARBA00023224"/>
    </source>
</evidence>
<dbReference type="AlphaFoldDB" id="V6F7H1"/>
<evidence type="ECO:0000259" key="5">
    <source>
        <dbReference type="PROSITE" id="PS50111"/>
    </source>
</evidence>
<dbReference type="SUPFAM" id="SSF58104">
    <property type="entry name" value="Methyl-accepting chemotaxis protein (MCP) signaling domain"/>
    <property type="match status" value="1"/>
</dbReference>
<proteinExistence type="inferred from homology"/>
<dbReference type="eggNOG" id="COG0840">
    <property type="taxonomic scope" value="Bacteria"/>
</dbReference>
<dbReference type="Pfam" id="PF00015">
    <property type="entry name" value="MCPsignal"/>
    <property type="match status" value="1"/>
</dbReference>
<dbReference type="Pfam" id="PF00672">
    <property type="entry name" value="HAMP"/>
    <property type="match status" value="1"/>
</dbReference>
<dbReference type="PANTHER" id="PTHR32089">
    <property type="entry name" value="METHYL-ACCEPTING CHEMOTAXIS PROTEIN MCPB"/>
    <property type="match status" value="1"/>
</dbReference>
<reference evidence="7 8" key="1">
    <citation type="journal article" date="2014" name="Genome Announc.">
        <title>Complete genome sequence of Magnetospirillum gryphiswaldense MSR-1.</title>
        <authorList>
            <person name="Wang X."/>
            <person name="Wang Q."/>
            <person name="Zhang W."/>
            <person name="Wang Y."/>
            <person name="Li L."/>
            <person name="Wen T."/>
            <person name="Zhang T."/>
            <person name="Zhang Y."/>
            <person name="Xu J."/>
            <person name="Hu J."/>
            <person name="Li S."/>
            <person name="Liu L."/>
            <person name="Liu J."/>
            <person name="Jiang W."/>
            <person name="Tian J."/>
            <person name="Li Y."/>
            <person name="Schuler D."/>
            <person name="Wang L."/>
            <person name="Li J."/>
        </authorList>
    </citation>
    <scope>NUCLEOTIDE SEQUENCE [LARGE SCALE GENOMIC DNA]</scope>
    <source>
        <strain evidence="8">DSM 6361 / JCM 21280 / NBRC 15271 / MSR-1</strain>
    </source>
</reference>
<protein>
    <submittedName>
        <fullName evidence="7">Methyl-accepting chemotaxis protein (Modular protein)</fullName>
    </submittedName>
</protein>
<evidence type="ECO:0000256" key="2">
    <source>
        <dbReference type="ARBA" id="ARBA00029447"/>
    </source>
</evidence>
<accession>V6F7H1</accession>
<name>V6F7H1_MAGGM</name>
<keyword evidence="4" id="KW-0175">Coiled coil</keyword>
<evidence type="ECO:0000259" key="6">
    <source>
        <dbReference type="PROSITE" id="PS50885"/>
    </source>
</evidence>
<comment type="similarity">
    <text evidence="2">Belongs to the methyl-accepting chemotaxis (MCP) protein family.</text>
</comment>
<dbReference type="GO" id="GO:0016020">
    <property type="term" value="C:membrane"/>
    <property type="evidence" value="ECO:0007669"/>
    <property type="project" value="InterPro"/>
</dbReference>
<dbReference type="HOGENOM" id="CLU_000445_107_27_5"/>
<keyword evidence="1 3" id="KW-0807">Transducer</keyword>
<dbReference type="SMART" id="SM00283">
    <property type="entry name" value="MA"/>
    <property type="match status" value="1"/>
</dbReference>
<evidence type="ECO:0000256" key="3">
    <source>
        <dbReference type="PROSITE-ProRule" id="PRU00284"/>
    </source>
</evidence>
<evidence type="ECO:0000256" key="4">
    <source>
        <dbReference type="SAM" id="Coils"/>
    </source>
</evidence>
<sequence length="670" mass="70290">MSMRRKFFLAFAVILVASLAGMTANGLMALKLFRLNHQMEATTSAVSEQYLPLIEQIKNIEIDILRVQGILVDIAATRDPALLADSLTQAEDAIANFRYHHGASLDATRSLGLDDAARTLEGIALAFEPFADSGRAMATAYARQGEAMGRPLKDDFDAAALGLRTLTESLVESLQVGVAQSATTLMEDRSELEEAVRRQALLQGASAMLSLGLVIVVLVLIDRQMIEPMAEMTEITARMADGELAVDIPGLHRRDEIGKLAHAVEVFRGNALKVRQGAAQQEAEHRRNRRKLQSEILALTNAIDEEVSGAIGMVMTQADAMLDASAAMDGTVDKVRGQSHAAAGAAETATGNVDSVAAAAEELSASVAEISRQVGQSTTIAGEAVEEAGKVGEIVTGLTREAAAIGEVVGLINDIASQTNLLALNATIEAARAGDAGKGFAVVAGEVKSLANQTSRATEQIAGQVSSIQHATKDAVGALRAIAETIGQISAISAAISDAMDQQSAATQEIAQAAHSAAQGTQQAAANISDVADATEETGSRAAEVRLSALAMRDRLGAMKAAIDHIVSAGADENRAANQRHTLNVAATVSLGGESRTCLLQEIALIGTGVLDRPFAAPRGSEFTCDLPPLGQWKGSLVAITDQNTHVRFDLDEQQSAQLEEFIAKRVGQT</sequence>
<feature type="coiled-coil region" evidence="4">
    <location>
        <begin position="275"/>
        <end position="302"/>
    </location>
</feature>
<dbReference type="PANTHER" id="PTHR32089:SF112">
    <property type="entry name" value="LYSOZYME-LIKE PROTEIN-RELATED"/>
    <property type="match status" value="1"/>
</dbReference>
<feature type="domain" description="Methyl-accepting transducer" evidence="5">
    <location>
        <begin position="317"/>
        <end position="539"/>
    </location>
</feature>
<dbReference type="EMBL" id="HG794546">
    <property type="protein sequence ID" value="CDL01470.1"/>
    <property type="molecule type" value="Genomic_DNA"/>
</dbReference>
<organism evidence="7 8">
    <name type="scientific">Magnetospirillum gryphiswaldense (strain DSM 6361 / JCM 21280 / NBRC 15271 / MSR-1)</name>
    <dbReference type="NCBI Taxonomy" id="431944"/>
    <lineage>
        <taxon>Bacteria</taxon>
        <taxon>Pseudomonadati</taxon>
        <taxon>Pseudomonadota</taxon>
        <taxon>Alphaproteobacteria</taxon>
        <taxon>Rhodospirillales</taxon>
        <taxon>Rhodospirillaceae</taxon>
        <taxon>Magnetospirillum</taxon>
    </lineage>
</organism>
<feature type="domain" description="HAMP" evidence="6">
    <location>
        <begin position="223"/>
        <end position="276"/>
    </location>
</feature>
<dbReference type="SMART" id="SM00304">
    <property type="entry name" value="HAMP"/>
    <property type="match status" value="1"/>
</dbReference>